<dbReference type="EMBL" id="QLMC01000004">
    <property type="protein sequence ID" value="RAJ95497.1"/>
    <property type="molecule type" value="Genomic_DNA"/>
</dbReference>
<name>A0A327WTR1_LARAB</name>
<keyword evidence="3" id="KW-1185">Reference proteome</keyword>
<evidence type="ECO:0000313" key="2">
    <source>
        <dbReference type="EMBL" id="RAJ95497.1"/>
    </source>
</evidence>
<dbReference type="Proteomes" id="UP000248790">
    <property type="component" value="Unassembled WGS sequence"/>
</dbReference>
<dbReference type="InterPro" id="IPR007472">
    <property type="entry name" value="N-end_Aminoacyl_Trfase_C"/>
</dbReference>
<evidence type="ECO:0000259" key="1">
    <source>
        <dbReference type="Pfam" id="PF04377"/>
    </source>
</evidence>
<reference evidence="2 3" key="1">
    <citation type="submission" date="2018-06" db="EMBL/GenBank/DDBJ databases">
        <title>Genomic Encyclopedia of Archaeal and Bacterial Type Strains, Phase II (KMG-II): from individual species to whole genera.</title>
        <authorList>
            <person name="Goeker M."/>
        </authorList>
    </citation>
    <scope>NUCLEOTIDE SEQUENCE [LARGE SCALE GENOMIC DNA]</scope>
    <source>
        <strain evidence="2 3">DSM 21851</strain>
    </source>
</reference>
<dbReference type="GO" id="GO:0004057">
    <property type="term" value="F:arginyl-tRNA--protein transferase activity"/>
    <property type="evidence" value="ECO:0007669"/>
    <property type="project" value="InterPro"/>
</dbReference>
<proteinExistence type="predicted"/>
<dbReference type="GO" id="GO:0005737">
    <property type="term" value="C:cytoplasm"/>
    <property type="evidence" value="ECO:0007669"/>
    <property type="project" value="TreeGrafter"/>
</dbReference>
<dbReference type="InterPro" id="IPR016181">
    <property type="entry name" value="Acyl_CoA_acyltransferase"/>
</dbReference>
<keyword evidence="2" id="KW-0808">Transferase</keyword>
<accession>A0A327WTR1</accession>
<dbReference type="PANTHER" id="PTHR21367:SF1">
    <property type="entry name" value="ARGINYL-TRNA--PROTEIN TRANSFERASE 1"/>
    <property type="match status" value="1"/>
</dbReference>
<dbReference type="Pfam" id="PF04377">
    <property type="entry name" value="ATE_C"/>
    <property type="match status" value="1"/>
</dbReference>
<gene>
    <name evidence="2" type="ORF">LX87_03244</name>
</gene>
<dbReference type="SUPFAM" id="SSF55729">
    <property type="entry name" value="Acyl-CoA N-acyltransferases (Nat)"/>
    <property type="match status" value="1"/>
</dbReference>
<dbReference type="AlphaFoldDB" id="A0A327WTR1"/>
<dbReference type="InterPro" id="IPR030700">
    <property type="entry name" value="N-end_Aminoacyl_Trfase"/>
</dbReference>
<protein>
    <submittedName>
        <fullName evidence="2">Arginine-tRNA-protein transferase</fullName>
    </submittedName>
</protein>
<comment type="caution">
    <text evidence="2">The sequence shown here is derived from an EMBL/GenBank/DDBJ whole genome shotgun (WGS) entry which is preliminary data.</text>
</comment>
<feature type="domain" description="N-end rule aminoacyl transferase C-terminal" evidence="1">
    <location>
        <begin position="87"/>
        <end position="194"/>
    </location>
</feature>
<organism evidence="2 3">
    <name type="scientific">Larkinella arboricola</name>
    <dbReference type="NCBI Taxonomy" id="643671"/>
    <lineage>
        <taxon>Bacteria</taxon>
        <taxon>Pseudomonadati</taxon>
        <taxon>Bacteroidota</taxon>
        <taxon>Cytophagia</taxon>
        <taxon>Cytophagales</taxon>
        <taxon>Spirosomataceae</taxon>
        <taxon>Larkinella</taxon>
    </lineage>
</organism>
<sequence length="231" mass="27173">MPYLYSLTMTMKGSELDLYLSLGYFRMHQDIFTCRYLVYDNTILPVHWLRFDLANVEFGSKQRALLRRNAAFTVEIKPFALTSEIRALYNRYRNAVDFEAPESVEFWLMSGSTYNAFDTYSVEVRDGDHLIAVGIFDHGAESIAGIMNFYDPEYRRYSLGKFLMMQKIIYARQQHKLYYYPGYLVSNYPKFDYKLFPCEEATEVFDDNTGMWLPFSWETVNALAADILDNE</sequence>
<dbReference type="PANTHER" id="PTHR21367">
    <property type="entry name" value="ARGININE-TRNA-PROTEIN TRANSFERASE 1"/>
    <property type="match status" value="1"/>
</dbReference>
<evidence type="ECO:0000313" key="3">
    <source>
        <dbReference type="Proteomes" id="UP000248790"/>
    </source>
</evidence>